<accession>A0A975A2R7</accession>
<sequence length="858" mass="97440">MYRLVAHFLIVVLVCLSSCSEYSYVKSALKSQQKGKLDKTEVLVLKAQKKDSLLPAVFYAKAALLFDSGYHQFNIDKAYHQIKQSRMFFASLEEKEMKKHINVGIDLLAIDRLRKRIEHAGFIRAEMNSSEASYNEFLDEFGDTQYDEEAILRRDSVAFNTASEINTYQAYEDFMNKYPGAIQIPDAKKKYEKLYFLKSTSDGKLASYIKFLKVHPDTPYRSEAEKEIFEISTAGNSESSYQKFINAYPKSIYAAKAKRILFHLAPAGFKWKSDSINNALILMEKGELIPINKEKKYGFSDVKGEEVVPPIYDNLKPGYLCHTLKNDFFETGREIIALDQSVIFSGLYESTEDLGSGILKITTPSGVFVMHKSGWPVTSLKFNDVKRINSFIAVSIHGKWGIITFGGRQIVEPKFDEIFVVGNFYFFKIGELFDVVSHEQLTNSADNQPLNIQPLYDDYELLNDELVWVSSEVGEAVLNRNLVEVIPYSNHNINFLTSGYLIKKKDKITVLNSDFNNVLQLNSESVKSNDSYLTVKDKAATNLYSLEGIKNVKEYDSTALLGRNFAVGYSKDSTFIHFKNEQMLYFSGNRDIEYLTNSNSASYVSVQSKRRNISYYDINGALVLEGNFDSVTPLGNEYLVVTDRGKKGLFSINNGQLLAPKFDAIANYNQGYVSFLGNRKFGIVHDSLGVKVINNYDKNLIPYNKNLLIAEKSGSLGLVDKAGQIVSSFSFDEIQFWTDSVALVKEGSNWQFYNIYSKEREEMIIKSFQVINDSNAEKLIIALTDTGYGVFSNIYGEVISPTFNDIVNLGSAEEPLYFTEKHVSEAEFYVVIYYTKEGELIQKLVFEAKDYPLIYCEE</sequence>
<dbReference type="KEGG" id="fuv:JR347_07065"/>
<proteinExistence type="predicted"/>
<evidence type="ECO:0000313" key="1">
    <source>
        <dbReference type="EMBL" id="QSE98832.1"/>
    </source>
</evidence>
<dbReference type="PANTHER" id="PTHR37841:SF1">
    <property type="entry name" value="DUF3298 DOMAIN-CONTAINING PROTEIN"/>
    <property type="match status" value="1"/>
</dbReference>
<dbReference type="Proteomes" id="UP000662783">
    <property type="component" value="Chromosome"/>
</dbReference>
<keyword evidence="2" id="KW-1185">Reference proteome</keyword>
<dbReference type="PANTHER" id="PTHR37841">
    <property type="entry name" value="GLR2918 PROTEIN"/>
    <property type="match status" value="1"/>
</dbReference>
<dbReference type="InterPro" id="IPR032774">
    <property type="entry name" value="WG_beta_rep"/>
</dbReference>
<protein>
    <submittedName>
        <fullName evidence="1">WG repeat-containing protein</fullName>
    </submittedName>
</protein>
<dbReference type="EMBL" id="CP070608">
    <property type="protein sequence ID" value="QSE98832.1"/>
    <property type="molecule type" value="Genomic_DNA"/>
</dbReference>
<dbReference type="Pfam" id="PF14903">
    <property type="entry name" value="WG_beta_rep"/>
    <property type="match status" value="2"/>
</dbReference>
<organism evidence="1 2">
    <name type="scientific">Fulvivirga lutea</name>
    <dbReference type="NCBI Taxonomy" id="2810512"/>
    <lineage>
        <taxon>Bacteria</taxon>
        <taxon>Pseudomonadati</taxon>
        <taxon>Bacteroidota</taxon>
        <taxon>Cytophagia</taxon>
        <taxon>Cytophagales</taxon>
        <taxon>Fulvivirgaceae</taxon>
        <taxon>Fulvivirga</taxon>
    </lineage>
</organism>
<gene>
    <name evidence="1" type="ORF">JR347_07065</name>
</gene>
<name>A0A975A2R7_9BACT</name>
<dbReference type="RefSeq" id="WP_205723346.1">
    <property type="nucleotide sequence ID" value="NZ_CP070608.1"/>
</dbReference>
<dbReference type="Gene3D" id="1.25.40.10">
    <property type="entry name" value="Tetratricopeptide repeat domain"/>
    <property type="match status" value="1"/>
</dbReference>
<dbReference type="InterPro" id="IPR011990">
    <property type="entry name" value="TPR-like_helical_dom_sf"/>
</dbReference>
<reference evidence="1" key="1">
    <citation type="submission" date="2021-02" db="EMBL/GenBank/DDBJ databases">
        <title>Fulvivirga sp. S481 isolated from sea water.</title>
        <authorList>
            <person name="Bae S.S."/>
            <person name="Baek K."/>
        </authorList>
    </citation>
    <scope>NUCLEOTIDE SEQUENCE</scope>
    <source>
        <strain evidence="1">S481</strain>
    </source>
</reference>
<dbReference type="AlphaFoldDB" id="A0A975A2R7"/>
<evidence type="ECO:0000313" key="2">
    <source>
        <dbReference type="Proteomes" id="UP000662783"/>
    </source>
</evidence>